<dbReference type="PANTHER" id="PTHR47005">
    <property type="entry name" value="HEAVY METAL TRANSPORT/DETOXIFICATION SUPERFAMILY PROTEIN"/>
    <property type="match status" value="1"/>
</dbReference>
<evidence type="ECO:0008006" key="4">
    <source>
        <dbReference type="Google" id="ProtNLM"/>
    </source>
</evidence>
<dbReference type="GO" id="GO:0046872">
    <property type="term" value="F:metal ion binding"/>
    <property type="evidence" value="ECO:0007669"/>
    <property type="project" value="InterPro"/>
</dbReference>
<dbReference type="Proteomes" id="UP001279734">
    <property type="component" value="Unassembled WGS sequence"/>
</dbReference>
<evidence type="ECO:0000313" key="3">
    <source>
        <dbReference type="Proteomes" id="UP001279734"/>
    </source>
</evidence>
<evidence type="ECO:0000256" key="1">
    <source>
        <dbReference type="SAM" id="MobiDB-lite"/>
    </source>
</evidence>
<keyword evidence="3" id="KW-1185">Reference proteome</keyword>
<gene>
    <name evidence="2" type="ORF">Nepgr_007074</name>
</gene>
<dbReference type="InterPro" id="IPR036163">
    <property type="entry name" value="HMA_dom_sf"/>
</dbReference>
<evidence type="ECO:0000313" key="2">
    <source>
        <dbReference type="EMBL" id="GMH05234.1"/>
    </source>
</evidence>
<reference evidence="2" key="1">
    <citation type="submission" date="2023-05" db="EMBL/GenBank/DDBJ databases">
        <title>Nepenthes gracilis genome sequencing.</title>
        <authorList>
            <person name="Fukushima K."/>
        </authorList>
    </citation>
    <scope>NUCLEOTIDE SEQUENCE</scope>
    <source>
        <strain evidence="2">SING2019-196</strain>
    </source>
</reference>
<comment type="caution">
    <text evidence="2">The sequence shown here is derived from an EMBL/GenBank/DDBJ whole genome shotgun (WGS) entry which is preliminary data.</text>
</comment>
<dbReference type="AlphaFoldDB" id="A0AAD3XI04"/>
<organism evidence="2 3">
    <name type="scientific">Nepenthes gracilis</name>
    <name type="common">Slender pitcher plant</name>
    <dbReference type="NCBI Taxonomy" id="150966"/>
    <lineage>
        <taxon>Eukaryota</taxon>
        <taxon>Viridiplantae</taxon>
        <taxon>Streptophyta</taxon>
        <taxon>Embryophyta</taxon>
        <taxon>Tracheophyta</taxon>
        <taxon>Spermatophyta</taxon>
        <taxon>Magnoliopsida</taxon>
        <taxon>eudicotyledons</taxon>
        <taxon>Gunneridae</taxon>
        <taxon>Pentapetalae</taxon>
        <taxon>Caryophyllales</taxon>
        <taxon>Nepenthaceae</taxon>
        <taxon>Nepenthes</taxon>
    </lineage>
</organism>
<protein>
    <recommendedName>
        <fullName evidence="4">Protein PYRICULARIA ORYZAE RESISTANCE 21-like</fullName>
    </recommendedName>
</protein>
<accession>A0AAD3XI04</accession>
<feature type="region of interest" description="Disordered" evidence="1">
    <location>
        <begin position="67"/>
        <end position="99"/>
    </location>
</feature>
<name>A0AAD3XI04_NEPGR</name>
<feature type="compositionally biased region" description="Basic and acidic residues" evidence="1">
    <location>
        <begin position="67"/>
        <end position="87"/>
    </location>
</feature>
<sequence>MVLKVDLQCQRCYKKVKKVLCKFPQIRDQAYDEKKNAVIIKVVCCNPERIRDKLCCKGGGSIRSIEIKEPEKEPKPDKRKPVQDKPNSDSPEVVIVPADPPPSTGCPPCYPRRVCCGQCYAGQAGGPCYYGYGRPPPPPLPPAGCDSYGYGFGYGYGYGYGYDYGWNWGYSVCRCGECL</sequence>
<proteinExistence type="predicted"/>
<dbReference type="EMBL" id="BSYO01000005">
    <property type="protein sequence ID" value="GMH05234.1"/>
    <property type="molecule type" value="Genomic_DNA"/>
</dbReference>
<dbReference type="Gene3D" id="3.30.70.100">
    <property type="match status" value="1"/>
</dbReference>
<dbReference type="PANTHER" id="PTHR47005:SF5">
    <property type="entry name" value="HEAVY METAL TRANSPORT_DETOXIFICATION SUPERFAMILY PROTEIN"/>
    <property type="match status" value="1"/>
</dbReference>
<dbReference type="SUPFAM" id="SSF55008">
    <property type="entry name" value="HMA, heavy metal-associated domain"/>
    <property type="match status" value="1"/>
</dbReference>